<evidence type="ECO:0000313" key="1">
    <source>
        <dbReference type="EMBL" id="EDP43078.1"/>
    </source>
</evidence>
<comment type="caution">
    <text evidence="1">The sequence shown here is derived from an EMBL/GenBank/DDBJ whole genome shotgun (WGS) entry which is preliminary data.</text>
</comment>
<sequence>MTANKLGDVGLSSFFDALPPTGTPLSELYLSVNTVASESGSWRAARSIANFLSSPKKCRHIKYFHLSGNHFGWAGVRAIVHAILGSRRACTLNGTIAANNIPTDMLDAVAPNTNLVAMDLFSTGIDTLMTSTQEPLPPELEWETYSAVTPDNWSDVLTEHLCRNQDHARACQSASVQLLAVARTIGCKSREANVPSTKVFPFLRLPTELRVFIMQFIDTDNVLSHEQFINILRWASEPSTIQFIREFGAWPPQHSSVPTENIWGLPPWSWEEAYTWRSVPRNWYSEAMEYDEWHRWQPEKLAFWENTGISTPVY</sequence>
<proteinExistence type="predicted"/>
<protein>
    <submittedName>
        <fullName evidence="1">Uncharacterized protein</fullName>
    </submittedName>
</protein>
<dbReference type="STRING" id="425265.A8Q4Y7"/>
<name>A8Q4Y7_MALGO</name>
<dbReference type="OMA" id="GNHFGWA"/>
<dbReference type="RefSeq" id="XP_001730292.1">
    <property type="nucleotide sequence ID" value="XM_001730240.1"/>
</dbReference>
<reference evidence="1 2" key="1">
    <citation type="journal article" date="2007" name="Proc. Natl. Acad. Sci. U.S.A.">
        <title>Dandruff-associated Malassezia genomes reveal convergent and divergent virulence traits shared with plant and human fungal pathogens.</title>
        <authorList>
            <person name="Xu J."/>
            <person name="Saunders C.W."/>
            <person name="Hu P."/>
            <person name="Grant R.A."/>
            <person name="Boekhout T."/>
            <person name="Kuramae E.E."/>
            <person name="Kronstad J.W."/>
            <person name="Deangelis Y.M."/>
            <person name="Reeder N.L."/>
            <person name="Johnstone K.R."/>
            <person name="Leland M."/>
            <person name="Fieno A.M."/>
            <person name="Begley W.M."/>
            <person name="Sun Y."/>
            <person name="Lacey M.P."/>
            <person name="Chaudhary T."/>
            <person name="Keough T."/>
            <person name="Chu L."/>
            <person name="Sears R."/>
            <person name="Yuan B."/>
            <person name="Dawson T.L.Jr."/>
        </authorList>
    </citation>
    <scope>NUCLEOTIDE SEQUENCE [LARGE SCALE GENOMIC DNA]</scope>
    <source>
        <strain evidence="2">ATCC MYA-4612 / CBS 7966</strain>
    </source>
</reference>
<organism evidence="1 2">
    <name type="scientific">Malassezia globosa (strain ATCC MYA-4612 / CBS 7966)</name>
    <name type="common">Dandruff-associated fungus</name>
    <dbReference type="NCBI Taxonomy" id="425265"/>
    <lineage>
        <taxon>Eukaryota</taxon>
        <taxon>Fungi</taxon>
        <taxon>Dikarya</taxon>
        <taxon>Basidiomycota</taxon>
        <taxon>Ustilaginomycotina</taxon>
        <taxon>Malasseziomycetes</taxon>
        <taxon>Malasseziales</taxon>
        <taxon>Malasseziaceae</taxon>
        <taxon>Malassezia</taxon>
    </lineage>
</organism>
<dbReference type="InParanoid" id="A8Q4Y7"/>
<evidence type="ECO:0000313" key="2">
    <source>
        <dbReference type="Proteomes" id="UP000008837"/>
    </source>
</evidence>
<dbReference type="VEuPathDB" id="FungiDB:MGL_2674"/>
<keyword evidence="2" id="KW-1185">Reference proteome</keyword>
<dbReference type="EMBL" id="AAYY01000009">
    <property type="protein sequence ID" value="EDP43078.1"/>
    <property type="molecule type" value="Genomic_DNA"/>
</dbReference>
<gene>
    <name evidence="1" type="ORF">MGL_2674</name>
</gene>
<dbReference type="AlphaFoldDB" id="A8Q4Y7"/>
<dbReference type="Gene3D" id="3.80.10.10">
    <property type="entry name" value="Ribonuclease Inhibitor"/>
    <property type="match status" value="1"/>
</dbReference>
<dbReference type="OrthoDB" id="120976at2759"/>
<dbReference type="KEGG" id="mgl:MGL_2674"/>
<accession>A8Q4Y7</accession>
<dbReference type="SUPFAM" id="SSF52047">
    <property type="entry name" value="RNI-like"/>
    <property type="match status" value="1"/>
</dbReference>
<dbReference type="GeneID" id="5854597"/>
<dbReference type="InterPro" id="IPR032675">
    <property type="entry name" value="LRR_dom_sf"/>
</dbReference>
<dbReference type="Proteomes" id="UP000008837">
    <property type="component" value="Unassembled WGS sequence"/>
</dbReference>